<evidence type="ECO:0000256" key="18">
    <source>
        <dbReference type="PIRSR" id="PIRSR602077-1"/>
    </source>
</evidence>
<dbReference type="GO" id="GO:0008331">
    <property type="term" value="F:high voltage-gated calcium channel activity"/>
    <property type="evidence" value="ECO:0007669"/>
    <property type="project" value="TreeGrafter"/>
</dbReference>
<evidence type="ECO:0000256" key="15">
    <source>
        <dbReference type="ARBA" id="ARBA00023180"/>
    </source>
</evidence>
<feature type="domain" description="Voltage-dependent calcium channel alpha-1 subunit IQ" evidence="23">
    <location>
        <begin position="1757"/>
        <end position="1791"/>
    </location>
</feature>
<dbReference type="SUPFAM" id="SSF81324">
    <property type="entry name" value="Voltage-gated potassium channels"/>
    <property type="match status" value="4"/>
</dbReference>
<dbReference type="InterPro" id="IPR050599">
    <property type="entry name" value="VDCC_alpha-1_subunit"/>
</dbReference>
<dbReference type="Gene3D" id="6.10.250.2500">
    <property type="match status" value="1"/>
</dbReference>
<dbReference type="PRINTS" id="PR00167">
    <property type="entry name" value="CACHANNEL"/>
</dbReference>
<dbReference type="Gene3D" id="1.10.287.70">
    <property type="match status" value="4"/>
</dbReference>
<dbReference type="GO" id="GO:0007268">
    <property type="term" value="P:chemical synaptic transmission"/>
    <property type="evidence" value="ECO:0007669"/>
    <property type="project" value="TreeGrafter"/>
</dbReference>
<feature type="transmembrane region" description="Helical" evidence="22">
    <location>
        <begin position="37"/>
        <end position="57"/>
    </location>
</feature>
<keyword evidence="11 22" id="KW-1133">Transmembrane helix</keyword>
<feature type="compositionally biased region" description="Low complexity" evidence="21">
    <location>
        <begin position="1997"/>
        <end position="2012"/>
    </location>
</feature>
<feature type="transmembrane region" description="Helical" evidence="22">
    <location>
        <begin position="387"/>
        <end position="406"/>
    </location>
</feature>
<reference evidence="24" key="3">
    <citation type="submission" date="2025-09" db="UniProtKB">
        <authorList>
            <consortium name="Ensembl"/>
        </authorList>
    </citation>
    <scope>IDENTIFICATION</scope>
</reference>
<comment type="similarity">
    <text evidence="19">Belongs to the calcium channel alpha-1 subunit (TC 1.A.1.11) family.</text>
</comment>
<name>A0A4W6D0X0_LATCA</name>
<feature type="region of interest" description="Disordered" evidence="21">
    <location>
        <begin position="786"/>
        <end position="879"/>
    </location>
</feature>
<evidence type="ECO:0000259" key="23">
    <source>
        <dbReference type="SMART" id="SM01062"/>
    </source>
</evidence>
<feature type="region of interest" description="Disordered" evidence="21">
    <location>
        <begin position="663"/>
        <end position="693"/>
    </location>
</feature>
<keyword evidence="16" id="KW-0407">Ion channel</keyword>
<dbReference type="Gene3D" id="1.20.120.350">
    <property type="entry name" value="Voltage-gated potassium channels. Chain C"/>
    <property type="match status" value="4"/>
</dbReference>
<evidence type="ECO:0000256" key="6">
    <source>
        <dbReference type="ARBA" id="ARBA00022692"/>
    </source>
</evidence>
<dbReference type="Gene3D" id="6.10.250.2180">
    <property type="match status" value="1"/>
</dbReference>
<feature type="coiled-coil region" evidence="20">
    <location>
        <begin position="607"/>
        <end position="634"/>
    </location>
</feature>
<dbReference type="FunFam" id="1.20.120.350:FF:000011">
    <property type="entry name" value="Voltage-dependent N-type calcium channel subunit alpha"/>
    <property type="match status" value="1"/>
</dbReference>
<feature type="transmembrane region" description="Helical" evidence="22">
    <location>
        <begin position="1298"/>
        <end position="1323"/>
    </location>
</feature>
<dbReference type="FunFam" id="1.10.287.70:FF:000023">
    <property type="entry name" value="Voltage-dependent R-type calcium channel subunit alpha"/>
    <property type="match status" value="1"/>
</dbReference>
<feature type="transmembrane region" description="Helical" evidence="22">
    <location>
        <begin position="124"/>
        <end position="147"/>
    </location>
</feature>
<reference evidence="24" key="2">
    <citation type="submission" date="2025-08" db="UniProtKB">
        <authorList>
            <consortium name="Ensembl"/>
        </authorList>
    </citation>
    <scope>IDENTIFICATION</scope>
</reference>
<feature type="compositionally biased region" description="Basic and acidic residues" evidence="21">
    <location>
        <begin position="1001"/>
        <end position="1010"/>
    </location>
</feature>
<keyword evidence="20" id="KW-0175">Coiled coil</keyword>
<feature type="region of interest" description="Disordered" evidence="21">
    <location>
        <begin position="1892"/>
        <end position="2107"/>
    </location>
</feature>
<dbReference type="FunFam" id="1.20.120.350:FF:000013">
    <property type="entry name" value="Voltage-dependent N-type calcium channel subunit alpha"/>
    <property type="match status" value="1"/>
</dbReference>
<proteinExistence type="inferred from homology"/>
<keyword evidence="10 19" id="KW-0851">Voltage-gated channel</keyword>
<dbReference type="GO" id="GO:0005891">
    <property type="term" value="C:voltage-gated calcium channel complex"/>
    <property type="evidence" value="ECO:0007669"/>
    <property type="project" value="InterPro"/>
</dbReference>
<dbReference type="Ensembl" id="ENSLCAT00010018742.1">
    <property type="protein sequence ID" value="ENSLCAP00010018339.1"/>
    <property type="gene ID" value="ENSLCAG00010006026.1"/>
</dbReference>
<keyword evidence="15" id="KW-0325">Glycoprotein</keyword>
<feature type="transmembrane region" description="Helical" evidence="22">
    <location>
        <begin position="451"/>
        <end position="469"/>
    </location>
</feature>
<comment type="catalytic activity">
    <reaction evidence="17">
        <text>Ca(2+)(in) = Ca(2+)(out)</text>
        <dbReference type="Rhea" id="RHEA:29671"/>
        <dbReference type="ChEBI" id="CHEBI:29108"/>
    </reaction>
</comment>
<feature type="binding site" evidence="18">
    <location>
        <position position="1269"/>
    </location>
    <ligand>
        <name>Ca(2+)</name>
        <dbReference type="ChEBI" id="CHEBI:29108"/>
    </ligand>
</feature>
<feature type="region of interest" description="Disordered" evidence="21">
    <location>
        <begin position="1001"/>
        <end position="1022"/>
    </location>
</feature>
<evidence type="ECO:0000313" key="25">
    <source>
        <dbReference type="Proteomes" id="UP000314980"/>
    </source>
</evidence>
<organism evidence="24 25">
    <name type="scientific">Lates calcarifer</name>
    <name type="common">Barramundi</name>
    <name type="synonym">Holocentrus calcarifer</name>
    <dbReference type="NCBI Taxonomy" id="8187"/>
    <lineage>
        <taxon>Eukaryota</taxon>
        <taxon>Metazoa</taxon>
        <taxon>Chordata</taxon>
        <taxon>Craniata</taxon>
        <taxon>Vertebrata</taxon>
        <taxon>Euteleostomi</taxon>
        <taxon>Actinopterygii</taxon>
        <taxon>Neopterygii</taxon>
        <taxon>Teleostei</taxon>
        <taxon>Neoteleostei</taxon>
        <taxon>Acanthomorphata</taxon>
        <taxon>Carangaria</taxon>
        <taxon>Carangaria incertae sedis</taxon>
        <taxon>Centropomidae</taxon>
        <taxon>Lates</taxon>
    </lineage>
</organism>
<feature type="region of interest" description="Disordered" evidence="21">
    <location>
        <begin position="326"/>
        <end position="345"/>
    </location>
</feature>
<evidence type="ECO:0000256" key="22">
    <source>
        <dbReference type="SAM" id="Phobius"/>
    </source>
</evidence>
<dbReference type="InterPro" id="IPR031649">
    <property type="entry name" value="GPHH_dom"/>
</dbReference>
<feature type="compositionally biased region" description="Polar residues" evidence="21">
    <location>
        <begin position="1892"/>
        <end position="1911"/>
    </location>
</feature>
<feature type="transmembrane region" description="Helical" evidence="22">
    <location>
        <begin position="240"/>
        <end position="262"/>
    </location>
</feature>
<evidence type="ECO:0000256" key="13">
    <source>
        <dbReference type="ARBA" id="ARBA00023136"/>
    </source>
</evidence>
<feature type="transmembrane region" description="Helical" evidence="22">
    <location>
        <begin position="1597"/>
        <end position="1620"/>
    </location>
</feature>
<keyword evidence="6 22" id="KW-0812">Transmembrane</keyword>
<evidence type="ECO:0000256" key="5">
    <source>
        <dbReference type="ARBA" id="ARBA00022673"/>
    </source>
</evidence>
<feature type="transmembrane region" description="Helical" evidence="22">
    <location>
        <begin position="1121"/>
        <end position="1140"/>
    </location>
</feature>
<feature type="transmembrane region" description="Helical" evidence="22">
    <location>
        <begin position="1379"/>
        <end position="1398"/>
    </location>
</feature>
<feature type="transmembrane region" description="Helical" evidence="22">
    <location>
        <begin position="69"/>
        <end position="89"/>
    </location>
</feature>
<evidence type="ECO:0000256" key="21">
    <source>
        <dbReference type="SAM" id="MobiDB-lite"/>
    </source>
</evidence>
<feature type="transmembrane region" description="Helical" evidence="22">
    <location>
        <begin position="1438"/>
        <end position="1456"/>
    </location>
</feature>
<keyword evidence="14" id="KW-1015">Disulfide bond</keyword>
<feature type="binding site" evidence="18">
    <location>
        <position position="565"/>
    </location>
    <ligand>
        <name>Ca(2+)</name>
        <dbReference type="ChEBI" id="CHEBI:29108"/>
    </ligand>
</feature>
<keyword evidence="13 22" id="KW-0472">Membrane</keyword>
<evidence type="ECO:0000256" key="3">
    <source>
        <dbReference type="ARBA" id="ARBA00022553"/>
    </source>
</evidence>
<evidence type="ECO:0000313" key="24">
    <source>
        <dbReference type="Ensembl" id="ENSLCAP00010018339.1"/>
    </source>
</evidence>
<evidence type="ECO:0000256" key="8">
    <source>
        <dbReference type="ARBA" id="ARBA00022737"/>
    </source>
</evidence>
<gene>
    <name evidence="24" type="primary">CACNA1E</name>
</gene>
<keyword evidence="8" id="KW-0677">Repeat</keyword>
<dbReference type="InterPro" id="IPR027359">
    <property type="entry name" value="Volt_channel_dom_sf"/>
</dbReference>
<evidence type="ECO:0000256" key="19">
    <source>
        <dbReference type="RuleBase" id="RU003808"/>
    </source>
</evidence>
<feature type="transmembrane region" description="Helical" evidence="22">
    <location>
        <begin position="1088"/>
        <end position="1109"/>
    </location>
</feature>
<dbReference type="GeneTree" id="ENSGT00940000155601"/>
<reference evidence="25" key="1">
    <citation type="submission" date="2015-09" db="EMBL/GenBank/DDBJ databases">
        <authorList>
            <person name="Sai Rama Sridatta P."/>
        </authorList>
    </citation>
    <scope>NUCLEOTIDE SEQUENCE [LARGE SCALE GENOMIC DNA]</scope>
</reference>
<dbReference type="PANTHER" id="PTHR45628:SF5">
    <property type="entry name" value="VOLTAGE-DEPENDENT R-TYPE CALCIUM CHANNEL SUBUNIT ALPHA-1E"/>
    <property type="match status" value="1"/>
</dbReference>
<dbReference type="GO" id="GO:0043025">
    <property type="term" value="C:neuronal cell body"/>
    <property type="evidence" value="ECO:0007669"/>
    <property type="project" value="TreeGrafter"/>
</dbReference>
<dbReference type="InterPro" id="IPR002077">
    <property type="entry name" value="VDCCAlpha1"/>
</dbReference>
<feature type="transmembrane region" description="Helical" evidence="22">
    <location>
        <begin position="589"/>
        <end position="611"/>
    </location>
</feature>
<keyword evidence="5 19" id="KW-0107">Calcium channel</keyword>
<feature type="transmembrane region" description="Helical" evidence="22">
    <location>
        <begin position="1501"/>
        <end position="1523"/>
    </location>
</feature>
<dbReference type="PANTHER" id="PTHR45628">
    <property type="entry name" value="VOLTAGE-DEPENDENT CALCIUM CHANNEL TYPE A SUBUNIT ALPHA-1"/>
    <property type="match status" value="1"/>
</dbReference>
<feature type="transmembrane region" description="Helical" evidence="22">
    <location>
        <begin position="1049"/>
        <end position="1068"/>
    </location>
</feature>
<evidence type="ECO:0000256" key="1">
    <source>
        <dbReference type="ARBA" id="ARBA00004141"/>
    </source>
</evidence>
<keyword evidence="2" id="KW-0813">Transport</keyword>
<dbReference type="GO" id="GO:0098703">
    <property type="term" value="P:calcium ion import across plasma membrane"/>
    <property type="evidence" value="ECO:0007669"/>
    <property type="project" value="TreeGrafter"/>
</dbReference>
<feature type="transmembrane region" description="Helical" evidence="22">
    <location>
        <begin position="412"/>
        <end position="430"/>
    </location>
</feature>
<evidence type="ECO:0000256" key="12">
    <source>
        <dbReference type="ARBA" id="ARBA00023065"/>
    </source>
</evidence>
<keyword evidence="12" id="KW-0406">Ion transport</keyword>
<keyword evidence="4 19" id="KW-0109">Calcium transport</keyword>
<protein>
    <submittedName>
        <fullName evidence="24">Calcium voltage-gated channel subunit alpha1 E</fullName>
    </submittedName>
</protein>
<dbReference type="FunFam" id="1.20.120.350:FF:000001">
    <property type="entry name" value="Voltage-dependent L-type calcium channel subunit alpha"/>
    <property type="match status" value="1"/>
</dbReference>
<dbReference type="InterPro" id="IPR005821">
    <property type="entry name" value="Ion_trans_dom"/>
</dbReference>
<feature type="binding site" evidence="18">
    <location>
        <position position="221"/>
    </location>
    <ligand>
        <name>Ca(2+)</name>
        <dbReference type="ChEBI" id="CHEBI:29108"/>
    </ligand>
</feature>
<dbReference type="GO" id="GO:0045202">
    <property type="term" value="C:synapse"/>
    <property type="evidence" value="ECO:0007669"/>
    <property type="project" value="GOC"/>
</dbReference>
<evidence type="ECO:0000256" key="16">
    <source>
        <dbReference type="ARBA" id="ARBA00023303"/>
    </source>
</evidence>
<feature type="transmembrane region" description="Helical" evidence="22">
    <location>
        <begin position="512"/>
        <end position="534"/>
    </location>
</feature>
<dbReference type="FunFam" id="1.10.238.10:FF:000063">
    <property type="entry name" value="Voltage-dependent N-type calcium channel subunit alpha"/>
    <property type="match status" value="1"/>
</dbReference>
<evidence type="ECO:0000256" key="14">
    <source>
        <dbReference type="ARBA" id="ARBA00023157"/>
    </source>
</evidence>
<evidence type="ECO:0000256" key="4">
    <source>
        <dbReference type="ARBA" id="ARBA00022568"/>
    </source>
</evidence>
<keyword evidence="9 18" id="KW-0106">Calcium</keyword>
<feature type="compositionally biased region" description="Basic and acidic residues" evidence="21">
    <location>
        <begin position="1920"/>
        <end position="1929"/>
    </location>
</feature>
<evidence type="ECO:0000256" key="2">
    <source>
        <dbReference type="ARBA" id="ARBA00022448"/>
    </source>
</evidence>
<accession>A0A4W6D0X0</accession>
<dbReference type="InterPro" id="IPR014873">
    <property type="entry name" value="VDCC_a1su_IQ"/>
</dbReference>
<dbReference type="GO" id="GO:0046872">
    <property type="term" value="F:metal ion binding"/>
    <property type="evidence" value="ECO:0007669"/>
    <property type="project" value="UniProtKB-KW"/>
</dbReference>
<dbReference type="Proteomes" id="UP000314980">
    <property type="component" value="Unassembled WGS sequence"/>
</dbReference>
<dbReference type="FunFam" id="1.10.287.70:FF:000025">
    <property type="entry name" value="Voltage-dependent R-type calcium channel subunit alpha"/>
    <property type="match status" value="1"/>
</dbReference>
<dbReference type="SMART" id="SM01062">
    <property type="entry name" value="Ca_chan_IQ"/>
    <property type="match status" value="1"/>
</dbReference>
<evidence type="ECO:0000256" key="17">
    <source>
        <dbReference type="ARBA" id="ARBA00036634"/>
    </source>
</evidence>
<dbReference type="Pfam" id="PF16905">
    <property type="entry name" value="GPHH"/>
    <property type="match status" value="1"/>
</dbReference>
<dbReference type="FunFam" id="1.20.120.350:FF:000015">
    <property type="entry name" value="Voltage-dependent N-type calcium channel subunit alpha"/>
    <property type="match status" value="1"/>
</dbReference>
<keyword evidence="7 18" id="KW-0479">Metal-binding</keyword>
<sequence length="2168" mass="246129">MILATITANCVVLALEQHLPGEDKTPMAKRLEKTEPYFIGIFCFEAGIKLVALGFVFHKGSYLRNGWNVMDFIVVLSGILATAGAHMNIPVDLRTLRAVRVLRPLKLVSGIPSLQIVLKSIMKAMIPLLQIGLLLFFAILMFAIIGLEFYSGKLHHTCLPSVDILDNETVDSSELAFACGVRKCPEKYDCNDTWIGPNDGITQFDNILFAVLTVFQCITMEGWTAVLYNTNDALGPTWNWMYFIPLIIIGSFFVLNLVLGVLSGEFAKERERVENRRAFMKLRRQQQVERELNGYRAWIDRAEEVMLAEENKNSGRSPLDVLKRASKKTGARRGAPGDDKYTDMSTASMSRSRMNFRSGRRGPAAYLRRKERMLRISIRRMVKTDTFYLMVLSLVALNTICVAIVHHNQPDWLTIFLYYAEFVFLGLFLAEMFLKMYGLGFRLYFHSSFNCFDCGVIVGSIFEVVWGFFRPGMSFGISVLRALRLLRIFKITKYWASLRNLVVSLMSSMKSIISLLFLLFLFIVVFALLGMQLFGGRFIFEDYTPTNFDTFPAAIMTVFQILTGEDWNEVMYNGIRSQGGVQYGMWSSIYFIVLTLFGNYTLLNVFLAIAVDNLANAQELTKDEEEEEEFFNQRYARGRDGLISDGRRRPYLYRKRAIHRGRPNFPEEPEGVMGAADEQPLSGSNAFANRRERRRKVNMSVWEQRANQLRKRRQMASREELFGSPTEDTIETPTIAHHVPTLSPEASPAHLPESPMSVGMPLPEPPMSISIPIPEPPVAEPLVNLSEEKTGGANHRTAGGGRHRMARKFRPSQGPDEGARHRRHRHREARTEAKSLDCAQAPHEVLQVRRSLSQERKILDEQEEKDEREEKTEVEGGSVQDDCGTCIVNPYADVGEDCRRSTVSGADIPDPPQCEQLLDCTWSEQGEGGHADQYEPLCQNIPVEPALEATEYTVSAIEAENRPVSIKRDKSNLEGSVAIEMSAQPLLELTPMTVNSKELEAYQSEQKEREEETEEEEPPIPPKPVAPDSMFIFKASNPIRRICHYVVTLRYFEMTILLVIVASSIALAAEDPVCTSSDRNKVLRYFDYVFTGVFTFEMIIKMIDQGLILHDGSYFRDMWNILDFIVVVGALIAFALTNVMGNNKGRDIKTIKSLRVLRVLRPLKTIKRLPKLKAVFDCVVTSLKNVFNILIVYQLFMFIFAVIAVQLFKGKFFYCTDSSMNTEKECQGYYIDYSRDKKEVKRREWKRHEFHYDNVCWALLTLFTVSTGEGWPQVLQHSTDVTEENMGPSRGNRMEMSIFYVVYFVVFPFFFVNIFVALIIITFQEQGDKMIQECSLEKNERACIDFAISAKPMTRYMPQNRQTFQYRLWHFVASPSFEYTVLVMIALNTVVLMMKYHSAPTAYDTVLKHLNTAFTVLFSMECILKIMAFGFVNYFRDTWNIFDFITVLGSITEIIVDLQSVNTINMSFLKLFRTARLIKLLRQGYTIRILLWTFVQSFKALPYVCLLIAMLFFIYAIIGMQVFGNIKLNDESHINQHNNFKTFFSALMLLFRSATGESWQEIMLSCLSGQECEPDPSIAPLAMSPDHEGGCGTDFAYCYFVSFIFFSSFLMLNLFVAVIMDNFEYLTRDSSILGPHHLDEFVRIWGEYDRLACGRIHYTAMYEMLTHMSPPLGLGKKCPAKIAYKRLVLMNMPVDEDMTVHFTSTLMSLIRTALDIKIARGGEDRIALDAELQKEISIIWPYLPQKTLDLLVPINKDTDMTVGKIYASMMIMDYFKQNKAKKLRQQLEAQKSNLMFKRLDASTLPEDILSNTQPLPMMAHSAGSALTRGGFVALSPISPQELFLQPMSSDTDASQQQNLVGECSRGIEAPLELPVGRGLCVRASSMPRLAVESQQTEVASGSMKRSASTVGDQRVNGLWQEEKSPERVYRPRHKSYKAAVSRSEHWQQGDRERGRSKERCHLLSPDTSRCNSEERSLQPSRSSSVERAHPQDKQGNSSDSPVPSTSESSTPSGRRPLSQTPTRSRPHISYSPLVCRTQASVGEDEDEQGSPETMRRGKPTWETQEGVAGERLSEPGRHPSPPRRYPSEPFLASQEDDHSPDPSGPMETLTFEAAVACSLGRANTISSARPRLRTGWQVPNGHFRKRLAQTASVAGCDPLSDTEEDDRC</sequence>
<dbReference type="Pfam" id="PF00520">
    <property type="entry name" value="Ion_trans"/>
    <property type="match status" value="4"/>
</dbReference>
<feature type="transmembrane region" description="Helical" evidence="22">
    <location>
        <begin position="1186"/>
        <end position="1208"/>
    </location>
</feature>
<comment type="subcellular location">
    <subcellularLocation>
        <location evidence="1 19">Membrane</location>
        <topology evidence="1 19">Multi-pass membrane protein</topology>
    </subcellularLocation>
</comment>
<keyword evidence="25" id="KW-1185">Reference proteome</keyword>
<feature type="transmembrane region" description="Helical" evidence="22">
    <location>
        <begin position="1410"/>
        <end position="1432"/>
    </location>
</feature>
<feature type="compositionally biased region" description="Basic residues" evidence="21">
    <location>
        <begin position="801"/>
        <end position="810"/>
    </location>
</feature>
<evidence type="ECO:0000256" key="20">
    <source>
        <dbReference type="SAM" id="Coils"/>
    </source>
</evidence>
<evidence type="ECO:0000256" key="7">
    <source>
        <dbReference type="ARBA" id="ARBA00022723"/>
    </source>
</evidence>
<dbReference type="Pfam" id="PF08763">
    <property type="entry name" value="Ca_chan_IQ"/>
    <property type="match status" value="1"/>
</dbReference>
<keyword evidence="3" id="KW-0597">Phosphoprotein</keyword>
<evidence type="ECO:0000256" key="10">
    <source>
        <dbReference type="ARBA" id="ARBA00022882"/>
    </source>
</evidence>
<evidence type="ECO:0000256" key="9">
    <source>
        <dbReference type="ARBA" id="ARBA00022837"/>
    </source>
</evidence>
<feature type="compositionally biased region" description="Basic and acidic residues" evidence="21">
    <location>
        <begin position="1942"/>
        <end position="1961"/>
    </location>
</feature>
<evidence type="ECO:0000256" key="11">
    <source>
        <dbReference type="ARBA" id="ARBA00022989"/>
    </source>
</evidence>